<keyword evidence="5" id="KW-0325">Glycoprotein</keyword>
<sequence>MKAGYLQLLCILLISISIAQPVLCASENLGMSIETPVIPQFPSLNARQLCNGLFFEALPLLANEKYFIGCIKGEGVILQCNGDQIFDPNVRKCIDKIVETTTEIPTTTTSEIPTTTPDYNYLCRGLINEFINHPTDCGIAIYCHNEVAFLRDCPVNTIFDINTSQCHAGNRETCEFYETTTKPPDLNRLCDGLDRVFLEHPFNCQSAIFCLNGIAIESSCQENTIFDIDINNCREGNPETCEFLETTTTAPDFNKLCEGLVDQFISHPTNCGIAIFCHNNRAFLRECETETIFDLNTLLCRPGNRDTCELYDADIIMQPTQTGDNWKGLCKGHHFNYIKHPHECDKAIFCYHGYAILKECPLSNVFDISTERCIEGNRETCEFKFEEKAPCTEVKHVYIAFLLAFIYSVDAQDNPCEGVYTGNIPHPDFCYKYYYCLMQIPSERTCGENTIFSNTTHGCVPGNQDTCTIYSTESTSTSVYVESTTSSYVNLTTTPSTPEVDLNEICKGVFFAARPYPDSIHLYVGCMRGSGLVYQCLDREEYDEDINECVRICEVPDDVCQGSPQVRVIENPCTCAGFIICYDQRVVDTRLCDDGYIFDVGHGSCVPGDQKTCYPFYTTTMGITF</sequence>
<evidence type="ECO:0000256" key="3">
    <source>
        <dbReference type="ARBA" id="ARBA00022737"/>
    </source>
</evidence>
<dbReference type="PROSITE" id="PS50940">
    <property type="entry name" value="CHIT_BIND_II"/>
    <property type="match status" value="6"/>
</dbReference>
<dbReference type="InterPro" id="IPR036508">
    <property type="entry name" value="Chitin-bd_dom_sf"/>
</dbReference>
<feature type="signal peptide" evidence="6">
    <location>
        <begin position="1"/>
        <end position="24"/>
    </location>
</feature>
<evidence type="ECO:0000256" key="2">
    <source>
        <dbReference type="ARBA" id="ARBA00022729"/>
    </source>
</evidence>
<organism evidence="8 9">
    <name type="scientific">Chironomus riparius</name>
    <dbReference type="NCBI Taxonomy" id="315576"/>
    <lineage>
        <taxon>Eukaryota</taxon>
        <taxon>Metazoa</taxon>
        <taxon>Ecdysozoa</taxon>
        <taxon>Arthropoda</taxon>
        <taxon>Hexapoda</taxon>
        <taxon>Insecta</taxon>
        <taxon>Pterygota</taxon>
        <taxon>Neoptera</taxon>
        <taxon>Endopterygota</taxon>
        <taxon>Diptera</taxon>
        <taxon>Nematocera</taxon>
        <taxon>Chironomoidea</taxon>
        <taxon>Chironomidae</taxon>
        <taxon>Chironominae</taxon>
        <taxon>Chironomus</taxon>
    </lineage>
</organism>
<dbReference type="GO" id="GO:0008061">
    <property type="term" value="F:chitin binding"/>
    <property type="evidence" value="ECO:0007669"/>
    <property type="project" value="UniProtKB-KW"/>
</dbReference>
<dbReference type="SMART" id="SM00494">
    <property type="entry name" value="ChtBD2"/>
    <property type="match status" value="8"/>
</dbReference>
<feature type="chain" id="PRO_5040346098" description="Chitin-binding type-2 domain-containing protein" evidence="6">
    <location>
        <begin position="25"/>
        <end position="625"/>
    </location>
</feature>
<keyword evidence="1" id="KW-0147">Chitin-binding</keyword>
<reference evidence="8" key="1">
    <citation type="submission" date="2022-01" db="EMBL/GenBank/DDBJ databases">
        <authorList>
            <person name="King R."/>
        </authorList>
    </citation>
    <scope>NUCLEOTIDE SEQUENCE</scope>
</reference>
<dbReference type="Proteomes" id="UP001153620">
    <property type="component" value="Chromosome 1"/>
</dbReference>
<feature type="domain" description="Chitin-binding type-2" evidence="7">
    <location>
        <begin position="557"/>
        <end position="615"/>
    </location>
</feature>
<dbReference type="AlphaFoldDB" id="A0A9N9RR41"/>
<name>A0A9N9RR41_9DIPT</name>
<feature type="domain" description="Chitin-binding type-2" evidence="7">
    <location>
        <begin position="187"/>
        <end position="243"/>
    </location>
</feature>
<dbReference type="PANTHER" id="PTHR23301">
    <property type="entry name" value="CHITIN BINDING PERITROPHIN-A"/>
    <property type="match status" value="1"/>
</dbReference>
<accession>A0A9N9RR41</accession>
<evidence type="ECO:0000313" key="8">
    <source>
        <dbReference type="EMBL" id="CAG9801405.1"/>
    </source>
</evidence>
<evidence type="ECO:0000256" key="5">
    <source>
        <dbReference type="ARBA" id="ARBA00023180"/>
    </source>
</evidence>
<dbReference type="InterPro" id="IPR002557">
    <property type="entry name" value="Chitin-bd_dom"/>
</dbReference>
<dbReference type="GO" id="GO:0005576">
    <property type="term" value="C:extracellular region"/>
    <property type="evidence" value="ECO:0007669"/>
    <property type="project" value="InterPro"/>
</dbReference>
<evidence type="ECO:0000259" key="7">
    <source>
        <dbReference type="PROSITE" id="PS50940"/>
    </source>
</evidence>
<proteinExistence type="predicted"/>
<protein>
    <recommendedName>
        <fullName evidence="7">Chitin-binding type-2 domain-containing protein</fullName>
    </recommendedName>
</protein>
<keyword evidence="4" id="KW-1015">Disulfide bond</keyword>
<evidence type="ECO:0000256" key="4">
    <source>
        <dbReference type="ARBA" id="ARBA00023157"/>
    </source>
</evidence>
<keyword evidence="9" id="KW-1185">Reference proteome</keyword>
<reference evidence="8" key="2">
    <citation type="submission" date="2022-10" db="EMBL/GenBank/DDBJ databases">
        <authorList>
            <consortium name="ENA_rothamsted_submissions"/>
            <consortium name="culmorum"/>
            <person name="King R."/>
        </authorList>
    </citation>
    <scope>NUCLEOTIDE SEQUENCE</scope>
</reference>
<feature type="domain" description="Chitin-binding type-2" evidence="7">
    <location>
        <begin position="413"/>
        <end position="469"/>
    </location>
</feature>
<feature type="domain" description="Chitin-binding type-2" evidence="7">
    <location>
        <begin position="254"/>
        <end position="310"/>
    </location>
</feature>
<dbReference type="EMBL" id="OU895877">
    <property type="protein sequence ID" value="CAG9801405.1"/>
    <property type="molecule type" value="Genomic_DNA"/>
</dbReference>
<feature type="domain" description="Chitin-binding type-2" evidence="7">
    <location>
        <begin position="327"/>
        <end position="383"/>
    </location>
</feature>
<keyword evidence="2 6" id="KW-0732">Signal</keyword>
<dbReference type="InterPro" id="IPR051940">
    <property type="entry name" value="Chitin_bind-dev_reg"/>
</dbReference>
<dbReference type="PANTHER" id="PTHR23301:SF0">
    <property type="entry name" value="CHITIN-BINDING TYPE-2 DOMAIN-CONTAINING PROTEIN-RELATED"/>
    <property type="match status" value="1"/>
</dbReference>
<evidence type="ECO:0000256" key="1">
    <source>
        <dbReference type="ARBA" id="ARBA00022669"/>
    </source>
</evidence>
<gene>
    <name evidence="8" type="ORF">CHIRRI_LOCUS4334</name>
</gene>
<dbReference type="Pfam" id="PF01607">
    <property type="entry name" value="CBM_14"/>
    <property type="match status" value="5"/>
</dbReference>
<dbReference type="SUPFAM" id="SSF57625">
    <property type="entry name" value="Invertebrate chitin-binding proteins"/>
    <property type="match status" value="7"/>
</dbReference>
<evidence type="ECO:0000313" key="9">
    <source>
        <dbReference type="Proteomes" id="UP001153620"/>
    </source>
</evidence>
<dbReference type="OrthoDB" id="7715901at2759"/>
<feature type="domain" description="Chitin-binding type-2" evidence="7">
    <location>
        <begin position="120"/>
        <end position="176"/>
    </location>
</feature>
<dbReference type="Gene3D" id="2.170.140.10">
    <property type="entry name" value="Chitin binding domain"/>
    <property type="match status" value="3"/>
</dbReference>
<evidence type="ECO:0000256" key="6">
    <source>
        <dbReference type="SAM" id="SignalP"/>
    </source>
</evidence>
<keyword evidence="3" id="KW-0677">Repeat</keyword>